<keyword evidence="5" id="KW-1015">Disulfide bond</keyword>
<evidence type="ECO:0000256" key="7">
    <source>
        <dbReference type="ARBA" id="ARBA00043266"/>
    </source>
</evidence>
<dbReference type="Proteomes" id="UP000011080">
    <property type="component" value="Unassembled WGS sequence"/>
</dbReference>
<evidence type="ECO:0000256" key="8">
    <source>
        <dbReference type="SAM" id="SignalP"/>
    </source>
</evidence>
<feature type="non-terminal residue" evidence="9">
    <location>
        <position position="108"/>
    </location>
</feature>
<feature type="chain" id="PRO_5003991400" description="Immunoglobulin V-set domain-containing protein" evidence="8">
    <location>
        <begin position="22"/>
        <end position="108"/>
    </location>
</feature>
<evidence type="ECO:0000256" key="1">
    <source>
        <dbReference type="ARBA" id="ARBA00004236"/>
    </source>
</evidence>
<dbReference type="Gene3D" id="2.60.40.10">
    <property type="entry name" value="Immunoglobulins"/>
    <property type="match status" value="1"/>
</dbReference>
<keyword evidence="6" id="KW-0325">Glycoprotein</keyword>
<dbReference type="InterPro" id="IPR013783">
    <property type="entry name" value="Ig-like_fold"/>
</dbReference>
<dbReference type="AlphaFoldDB" id="L8HM48"/>
<organism evidence="9 10">
    <name type="scientific">Bos mutus</name>
    <name type="common">wild yak</name>
    <dbReference type="NCBI Taxonomy" id="72004"/>
    <lineage>
        <taxon>Eukaryota</taxon>
        <taxon>Metazoa</taxon>
        <taxon>Chordata</taxon>
        <taxon>Craniata</taxon>
        <taxon>Vertebrata</taxon>
        <taxon>Euteleostomi</taxon>
        <taxon>Mammalia</taxon>
        <taxon>Eutheria</taxon>
        <taxon>Laurasiatheria</taxon>
        <taxon>Artiodactyla</taxon>
        <taxon>Ruminantia</taxon>
        <taxon>Pecora</taxon>
        <taxon>Bovidae</taxon>
        <taxon>Bovinae</taxon>
        <taxon>Bos</taxon>
    </lineage>
</organism>
<protein>
    <recommendedName>
        <fullName evidence="11">Immunoglobulin V-set domain-containing protein</fullName>
    </recommendedName>
</protein>
<evidence type="ECO:0000256" key="6">
    <source>
        <dbReference type="ARBA" id="ARBA00023180"/>
    </source>
</evidence>
<keyword evidence="4" id="KW-0472">Membrane</keyword>
<evidence type="ECO:0000256" key="4">
    <source>
        <dbReference type="ARBA" id="ARBA00023136"/>
    </source>
</evidence>
<dbReference type="EMBL" id="JH884960">
    <property type="protein sequence ID" value="ELR44921.1"/>
    <property type="molecule type" value="Genomic_DNA"/>
</dbReference>
<dbReference type="PANTHER" id="PTHR19339:SF0">
    <property type="entry name" value="T CELL RECEPTOR ALPHA VARIABLE 41"/>
    <property type="match status" value="1"/>
</dbReference>
<evidence type="ECO:0000313" key="9">
    <source>
        <dbReference type="EMBL" id="ELR44921.1"/>
    </source>
</evidence>
<dbReference type="InterPro" id="IPR051896">
    <property type="entry name" value="TCR_alpha_variable"/>
</dbReference>
<dbReference type="SUPFAM" id="SSF48726">
    <property type="entry name" value="Immunoglobulin"/>
    <property type="match status" value="1"/>
</dbReference>
<keyword evidence="7" id="KW-0391">Immunity</keyword>
<comment type="subcellular location">
    <subcellularLocation>
        <location evidence="1">Cell membrane</location>
    </subcellularLocation>
</comment>
<evidence type="ECO:0000313" key="10">
    <source>
        <dbReference type="Proteomes" id="UP000011080"/>
    </source>
</evidence>
<dbReference type="GO" id="GO:0042101">
    <property type="term" value="C:T cell receptor complex"/>
    <property type="evidence" value="ECO:0007669"/>
    <property type="project" value="UniProtKB-KW"/>
</dbReference>
<dbReference type="PANTHER" id="PTHR19339">
    <property type="entry name" value="T CELL RECEPTOR ALPHA VARIABLE 39"/>
    <property type="match status" value="1"/>
</dbReference>
<proteinExistence type="predicted"/>
<keyword evidence="7" id="KW-1279">T cell receptor</keyword>
<accession>L8HM48</accession>
<feature type="signal peptide" evidence="8">
    <location>
        <begin position="1"/>
        <end position="21"/>
    </location>
</feature>
<keyword evidence="2" id="KW-1003">Cell membrane</keyword>
<evidence type="ECO:0008006" key="11">
    <source>
        <dbReference type="Google" id="ProtNLM"/>
    </source>
</evidence>
<evidence type="ECO:0000256" key="3">
    <source>
        <dbReference type="ARBA" id="ARBA00022729"/>
    </source>
</evidence>
<sequence length="108" mass="12112">MVKTQQVSLAILWLQLHWVSGKNGVEQSPRYLSAQEGDLVTINCNYLEGMTTLQWLQQNPGGGIISLLILSLEMKRKGRVSATINSRERYSSLNITASQPRLCHLLLC</sequence>
<keyword evidence="3 8" id="KW-0732">Signal</keyword>
<name>L8HM48_9CETA</name>
<gene>
    <name evidence="9" type="ORF">M91_06914</name>
</gene>
<evidence type="ECO:0000256" key="5">
    <source>
        <dbReference type="ARBA" id="ARBA00023157"/>
    </source>
</evidence>
<evidence type="ECO:0000256" key="2">
    <source>
        <dbReference type="ARBA" id="ARBA00022475"/>
    </source>
</evidence>
<dbReference type="InterPro" id="IPR036179">
    <property type="entry name" value="Ig-like_dom_sf"/>
</dbReference>
<keyword evidence="7" id="KW-1064">Adaptive immunity</keyword>
<reference evidence="9 10" key="1">
    <citation type="journal article" date="2012" name="Nat. Genet.">
        <title>The yak genome and adaptation to life at high altitude.</title>
        <authorList>
            <person name="Qiu Q."/>
            <person name="Zhang G."/>
            <person name="Ma T."/>
            <person name="Qian W."/>
            <person name="Wang J."/>
            <person name="Ye Z."/>
            <person name="Cao C."/>
            <person name="Hu Q."/>
            <person name="Kim J."/>
            <person name="Larkin D.M."/>
            <person name="Auvil L."/>
            <person name="Capitanu B."/>
            <person name="Ma J."/>
            <person name="Lewin H.A."/>
            <person name="Qian X."/>
            <person name="Lang Y."/>
            <person name="Zhou R."/>
            <person name="Wang L."/>
            <person name="Wang K."/>
            <person name="Xia J."/>
            <person name="Liao S."/>
            <person name="Pan S."/>
            <person name="Lu X."/>
            <person name="Hou H."/>
            <person name="Wang Y."/>
            <person name="Zang X."/>
            <person name="Yin Y."/>
            <person name="Ma H."/>
            <person name="Zhang J."/>
            <person name="Wang Z."/>
            <person name="Zhang Y."/>
            <person name="Zhang D."/>
            <person name="Yonezawa T."/>
            <person name="Hasegawa M."/>
            <person name="Zhong Y."/>
            <person name="Liu W."/>
            <person name="Zhang Y."/>
            <person name="Huang Z."/>
            <person name="Zhang S."/>
            <person name="Long R."/>
            <person name="Yang H."/>
            <person name="Wang J."/>
            <person name="Lenstra J.A."/>
            <person name="Cooper D.N."/>
            <person name="Wu Y."/>
            <person name="Wang J."/>
            <person name="Shi P."/>
            <person name="Wang J."/>
            <person name="Liu J."/>
        </authorList>
    </citation>
    <scope>NUCLEOTIDE SEQUENCE [LARGE SCALE GENOMIC DNA]</scope>
    <source>
        <strain evidence="10">yakQH1</strain>
    </source>
</reference>